<keyword evidence="8 14" id="KW-1133">Transmembrane helix</keyword>
<evidence type="ECO:0000256" key="8">
    <source>
        <dbReference type="ARBA" id="ARBA00022989"/>
    </source>
</evidence>
<reference evidence="17 18" key="1">
    <citation type="submission" date="2020-07" db="EMBL/GenBank/DDBJ databases">
        <title>Sequencing the genomes of 1000 actinobacteria strains.</title>
        <authorList>
            <person name="Klenk H.-P."/>
        </authorList>
    </citation>
    <scope>NUCLEOTIDE SEQUENCE [LARGE SCALE GENOMIC DNA]</scope>
    <source>
        <strain evidence="17 18">DSM 19663</strain>
    </source>
</reference>
<feature type="coiled-coil region" evidence="16">
    <location>
        <begin position="60"/>
        <end position="94"/>
    </location>
</feature>
<dbReference type="Proteomes" id="UP000585905">
    <property type="component" value="Unassembled WGS sequence"/>
</dbReference>
<feature type="transmembrane region" description="Helical" evidence="14">
    <location>
        <begin position="23"/>
        <end position="42"/>
    </location>
</feature>
<evidence type="ECO:0000256" key="14">
    <source>
        <dbReference type="HAMAP-Rule" id="MF_01398"/>
    </source>
</evidence>
<dbReference type="NCBIfam" id="TIGR01144">
    <property type="entry name" value="ATP_synt_b"/>
    <property type="match status" value="1"/>
</dbReference>
<keyword evidence="16" id="KW-0175">Coiled coil</keyword>
<comment type="similarity">
    <text evidence="2 14 15">Belongs to the ATPase B chain family.</text>
</comment>
<dbReference type="HAMAP" id="MF_01398">
    <property type="entry name" value="ATP_synth_b_bprime"/>
    <property type="match status" value="1"/>
</dbReference>
<evidence type="ECO:0000256" key="5">
    <source>
        <dbReference type="ARBA" id="ARBA00022547"/>
    </source>
</evidence>
<evidence type="ECO:0000256" key="3">
    <source>
        <dbReference type="ARBA" id="ARBA00022448"/>
    </source>
</evidence>
<evidence type="ECO:0000256" key="11">
    <source>
        <dbReference type="ARBA" id="ARBA00023310"/>
    </source>
</evidence>
<dbReference type="CDD" id="cd06503">
    <property type="entry name" value="ATP-synt_Fo_b"/>
    <property type="match status" value="1"/>
</dbReference>
<dbReference type="GO" id="GO:0005886">
    <property type="term" value="C:plasma membrane"/>
    <property type="evidence" value="ECO:0007669"/>
    <property type="project" value="UniProtKB-SubCell"/>
</dbReference>
<evidence type="ECO:0000256" key="1">
    <source>
        <dbReference type="ARBA" id="ARBA00004162"/>
    </source>
</evidence>
<evidence type="ECO:0000256" key="13">
    <source>
        <dbReference type="ARBA" id="ARBA00025830"/>
    </source>
</evidence>
<dbReference type="Gene3D" id="1.20.5.620">
    <property type="entry name" value="F1F0 ATP synthase subunit B, membrane domain"/>
    <property type="match status" value="1"/>
</dbReference>
<keyword evidence="6 14" id="KW-0812">Transmembrane</keyword>
<evidence type="ECO:0000256" key="7">
    <source>
        <dbReference type="ARBA" id="ARBA00022781"/>
    </source>
</evidence>
<dbReference type="EMBL" id="JACGWX010000001">
    <property type="protein sequence ID" value="MBA8846765.1"/>
    <property type="molecule type" value="Genomic_DNA"/>
</dbReference>
<keyword evidence="9 14" id="KW-0406">Ion transport</keyword>
<name>A0A839EBQ7_9MICO</name>
<organism evidence="17 18">
    <name type="scientific">Microcella alkalica</name>
    <dbReference type="NCBI Taxonomy" id="355930"/>
    <lineage>
        <taxon>Bacteria</taxon>
        <taxon>Bacillati</taxon>
        <taxon>Actinomycetota</taxon>
        <taxon>Actinomycetes</taxon>
        <taxon>Micrococcales</taxon>
        <taxon>Microbacteriaceae</taxon>
        <taxon>Microcella</taxon>
    </lineage>
</organism>
<comment type="function">
    <text evidence="12 14">F(1)F(0) ATP synthase produces ATP from ADP in the presence of a proton or sodium gradient. F-type ATPases consist of two structural domains, F(1) containing the extramembraneous catalytic core and F(0) containing the membrane proton channel, linked together by a central stalk and a peripheral stalk. During catalysis, ATP synthesis in the catalytic domain of F(1) is coupled via a rotary mechanism of the central stalk subunits to proton translocation.</text>
</comment>
<evidence type="ECO:0000256" key="16">
    <source>
        <dbReference type="SAM" id="Coils"/>
    </source>
</evidence>
<evidence type="ECO:0000256" key="2">
    <source>
        <dbReference type="ARBA" id="ARBA00005513"/>
    </source>
</evidence>
<dbReference type="PANTHER" id="PTHR33445">
    <property type="entry name" value="ATP SYNTHASE SUBUNIT B', CHLOROPLASTIC"/>
    <property type="match status" value="1"/>
</dbReference>
<proteinExistence type="inferred from homology"/>
<keyword evidence="10 14" id="KW-0472">Membrane</keyword>
<evidence type="ECO:0000256" key="15">
    <source>
        <dbReference type="RuleBase" id="RU003848"/>
    </source>
</evidence>
<gene>
    <name evidence="14" type="primary">atpF</name>
    <name evidence="17" type="ORF">FHX53_000329</name>
</gene>
<keyword evidence="3 14" id="KW-0813">Transport</keyword>
<dbReference type="SUPFAM" id="SSF81573">
    <property type="entry name" value="F1F0 ATP synthase subunit B, membrane domain"/>
    <property type="match status" value="1"/>
</dbReference>
<keyword evidence="11 14" id="KW-0066">ATP synthesis</keyword>
<comment type="function">
    <text evidence="14">Component of the F(0) channel, it forms part of the peripheral stalk, linking F(1) to F(0).</text>
</comment>
<dbReference type="GO" id="GO:0046933">
    <property type="term" value="F:proton-transporting ATP synthase activity, rotational mechanism"/>
    <property type="evidence" value="ECO:0007669"/>
    <property type="project" value="UniProtKB-UniRule"/>
</dbReference>
<keyword evidence="7 14" id="KW-0375">Hydrogen ion transport</keyword>
<sequence length="181" mass="19494">MLEALTIAAEETVNPLLPAWYDIVYSIIPFLLVLFVFWKVVLPRMQATLDERSAKIEGGIKQAESAQAEAKAALEEYNKLLAEARAEASKIREQARVDGGAILADLKEQASAEAARITATAQQQIEAERQAALVSLRAEVGTLALDLASGVIGESLTDDKKATAIVDRFLADLEASEKAAK</sequence>
<dbReference type="RefSeq" id="WP_182489596.1">
    <property type="nucleotide sequence ID" value="NZ_BAAAOV010000002.1"/>
</dbReference>
<keyword evidence="5 14" id="KW-0138">CF(0)</keyword>
<evidence type="ECO:0000256" key="6">
    <source>
        <dbReference type="ARBA" id="ARBA00022692"/>
    </source>
</evidence>
<dbReference type="InterPro" id="IPR002146">
    <property type="entry name" value="ATP_synth_b/b'su_bac/chlpt"/>
</dbReference>
<dbReference type="InterPro" id="IPR050059">
    <property type="entry name" value="ATP_synthase_B_chain"/>
</dbReference>
<dbReference type="InterPro" id="IPR005864">
    <property type="entry name" value="ATP_synth_F0_bsu_bac"/>
</dbReference>
<evidence type="ECO:0000256" key="9">
    <source>
        <dbReference type="ARBA" id="ARBA00023065"/>
    </source>
</evidence>
<evidence type="ECO:0000256" key="4">
    <source>
        <dbReference type="ARBA" id="ARBA00022475"/>
    </source>
</evidence>
<dbReference type="AlphaFoldDB" id="A0A839EBQ7"/>
<dbReference type="GO" id="GO:0045259">
    <property type="term" value="C:proton-transporting ATP synthase complex"/>
    <property type="evidence" value="ECO:0007669"/>
    <property type="project" value="UniProtKB-KW"/>
</dbReference>
<dbReference type="GO" id="GO:0046961">
    <property type="term" value="F:proton-transporting ATPase activity, rotational mechanism"/>
    <property type="evidence" value="ECO:0007669"/>
    <property type="project" value="TreeGrafter"/>
</dbReference>
<evidence type="ECO:0000313" key="18">
    <source>
        <dbReference type="Proteomes" id="UP000585905"/>
    </source>
</evidence>
<comment type="subcellular location">
    <subcellularLocation>
        <location evidence="1 14">Cell membrane</location>
        <topology evidence="1 14">Single-pass membrane protein</topology>
    </subcellularLocation>
</comment>
<evidence type="ECO:0000256" key="10">
    <source>
        <dbReference type="ARBA" id="ARBA00023136"/>
    </source>
</evidence>
<dbReference type="InterPro" id="IPR028987">
    <property type="entry name" value="ATP_synth_B-like_membr_sf"/>
</dbReference>
<evidence type="ECO:0000313" key="17">
    <source>
        <dbReference type="EMBL" id="MBA8846765.1"/>
    </source>
</evidence>
<comment type="caution">
    <text evidence="17">The sequence shown here is derived from an EMBL/GenBank/DDBJ whole genome shotgun (WGS) entry which is preliminary data.</text>
</comment>
<protein>
    <recommendedName>
        <fullName evidence="14">ATP synthase subunit b</fullName>
    </recommendedName>
    <alternativeName>
        <fullName evidence="14">ATP synthase F(0) sector subunit b</fullName>
    </alternativeName>
    <alternativeName>
        <fullName evidence="14">ATPase subunit I</fullName>
    </alternativeName>
    <alternativeName>
        <fullName evidence="14">F-type ATPase subunit b</fullName>
        <shortName evidence="14">F-ATPase subunit b</shortName>
    </alternativeName>
</protein>
<dbReference type="NCBIfam" id="NF004412">
    <property type="entry name" value="PRK05759.1-3"/>
    <property type="match status" value="1"/>
</dbReference>
<keyword evidence="4 14" id="KW-1003">Cell membrane</keyword>
<dbReference type="Pfam" id="PF00430">
    <property type="entry name" value="ATP-synt_B"/>
    <property type="match status" value="1"/>
</dbReference>
<comment type="subunit">
    <text evidence="13 14">F-type ATPases have 2 components, F(1) - the catalytic core - and F(0) - the membrane proton channel. F(1) has five subunits: alpha(3), beta(3), gamma(1), delta(1), epsilon(1). F(0) has three main subunits: a(1), b(2) and c(10-14). The alpha and beta chains form an alternating ring which encloses part of the gamma chain. F(1) is attached to F(0) by a central stalk formed by the gamma and epsilon chains, while a peripheral stalk is formed by the delta and b chains.</text>
</comment>
<dbReference type="PANTHER" id="PTHR33445:SF1">
    <property type="entry name" value="ATP SYNTHASE SUBUNIT B"/>
    <property type="match status" value="1"/>
</dbReference>
<evidence type="ECO:0000256" key="12">
    <source>
        <dbReference type="ARBA" id="ARBA00025198"/>
    </source>
</evidence>
<accession>A0A839EBQ7</accession>
<keyword evidence="18" id="KW-1185">Reference proteome</keyword>